<evidence type="ECO:0000313" key="2">
    <source>
        <dbReference type="Proteomes" id="UP000230353"/>
    </source>
</evidence>
<reference evidence="2" key="1">
    <citation type="submission" date="2017-09" db="EMBL/GenBank/DDBJ databases">
        <title>Depth-based differentiation of microbial function through sediment-hosted aquifers and enrichment of novel symbionts in the deep terrestrial subsurface.</title>
        <authorList>
            <person name="Probst A.J."/>
            <person name="Ladd B."/>
            <person name="Jarett J.K."/>
            <person name="Geller-Mcgrath D.E."/>
            <person name="Sieber C.M.K."/>
            <person name="Emerson J.B."/>
            <person name="Anantharaman K."/>
            <person name="Thomas B.C."/>
            <person name="Malmstrom R."/>
            <person name="Stieglmeier M."/>
            <person name="Klingl A."/>
            <person name="Woyke T."/>
            <person name="Ryan C.M."/>
            <person name="Banfield J.F."/>
        </authorList>
    </citation>
    <scope>NUCLEOTIDE SEQUENCE [LARGE SCALE GENOMIC DNA]</scope>
</reference>
<name>A0A2H0WLJ1_9BACT</name>
<protein>
    <submittedName>
        <fullName evidence="1">Uncharacterized protein</fullName>
    </submittedName>
</protein>
<dbReference type="Proteomes" id="UP000230353">
    <property type="component" value="Unassembled WGS sequence"/>
</dbReference>
<dbReference type="AlphaFoldDB" id="A0A2H0WLJ1"/>
<comment type="caution">
    <text evidence="1">The sequence shown here is derived from an EMBL/GenBank/DDBJ whole genome shotgun (WGS) entry which is preliminary data.</text>
</comment>
<evidence type="ECO:0000313" key="1">
    <source>
        <dbReference type="EMBL" id="PIS13500.1"/>
    </source>
</evidence>
<sequence length="59" mass="6951">MATASMDTSEVEYLKSCRDKLRDISDILKDKSDEKELSIEEKLKEIKKILICGFYFFRV</sequence>
<accession>A0A2H0WLJ1</accession>
<proteinExistence type="predicted"/>
<organism evidence="1 2">
    <name type="scientific">Candidatus Tagabacteria bacterium CG09_land_8_20_14_0_10_41_14</name>
    <dbReference type="NCBI Taxonomy" id="1975021"/>
    <lineage>
        <taxon>Bacteria</taxon>
        <taxon>Candidatus Tagaibacteriota</taxon>
    </lineage>
</organism>
<dbReference type="EMBL" id="PEZL01000019">
    <property type="protein sequence ID" value="PIS13500.1"/>
    <property type="molecule type" value="Genomic_DNA"/>
</dbReference>
<gene>
    <name evidence="1" type="ORF">COT67_01355</name>
</gene>